<evidence type="ECO:0000256" key="5">
    <source>
        <dbReference type="ARBA" id="ARBA00023136"/>
    </source>
</evidence>
<organism evidence="9 10">
    <name type="scientific">Acanthamoeba castellanii (strain ATCC 30010 / Neff)</name>
    <dbReference type="NCBI Taxonomy" id="1257118"/>
    <lineage>
        <taxon>Eukaryota</taxon>
        <taxon>Amoebozoa</taxon>
        <taxon>Discosea</taxon>
        <taxon>Longamoebia</taxon>
        <taxon>Centramoebida</taxon>
        <taxon>Acanthamoebidae</taxon>
        <taxon>Acanthamoeba</taxon>
    </lineage>
</organism>
<dbReference type="GO" id="GO:0055085">
    <property type="term" value="P:transmembrane transport"/>
    <property type="evidence" value="ECO:0007669"/>
    <property type="project" value="InterPro"/>
</dbReference>
<dbReference type="SUPFAM" id="SSF103506">
    <property type="entry name" value="Mitochondrial carrier"/>
    <property type="match status" value="1"/>
</dbReference>
<dbReference type="GeneID" id="14917762"/>
<dbReference type="VEuPathDB" id="AmoebaDB:ACA1_132630"/>
<feature type="transmembrane region" description="Helical" evidence="8">
    <location>
        <begin position="234"/>
        <end position="255"/>
    </location>
</feature>
<dbReference type="Proteomes" id="UP000011083">
    <property type="component" value="Unassembled WGS sequence"/>
</dbReference>
<protein>
    <submittedName>
        <fullName evidence="9">Mitochondrial adp/atp carrier proteins (Iss), putative</fullName>
    </submittedName>
</protein>
<dbReference type="KEGG" id="acan:ACA1_132630"/>
<comment type="similarity">
    <text evidence="7">Belongs to the mitochondrial carrier (TC 2.A.29) family.</text>
</comment>
<feature type="repeat" description="Solcar" evidence="6">
    <location>
        <begin position="233"/>
        <end position="322"/>
    </location>
</feature>
<dbReference type="GO" id="GO:0016020">
    <property type="term" value="C:membrane"/>
    <property type="evidence" value="ECO:0007669"/>
    <property type="project" value="UniProtKB-SubCell"/>
</dbReference>
<dbReference type="AlphaFoldDB" id="L8GVJ4"/>
<evidence type="ECO:0000256" key="3">
    <source>
        <dbReference type="ARBA" id="ARBA00022692"/>
    </source>
</evidence>
<keyword evidence="8" id="KW-1133">Transmembrane helix</keyword>
<proteinExistence type="inferred from homology"/>
<keyword evidence="5 6" id="KW-0472">Membrane</keyword>
<evidence type="ECO:0000256" key="1">
    <source>
        <dbReference type="ARBA" id="ARBA00004141"/>
    </source>
</evidence>
<dbReference type="OrthoDB" id="270584at2759"/>
<keyword evidence="3 6" id="KW-0812">Transmembrane</keyword>
<evidence type="ECO:0000313" key="9">
    <source>
        <dbReference type="EMBL" id="ELR17040.1"/>
    </source>
</evidence>
<dbReference type="OMA" id="PILKCED"/>
<keyword evidence="4" id="KW-0677">Repeat</keyword>
<reference evidence="9 10" key="1">
    <citation type="journal article" date="2013" name="Genome Biol.">
        <title>Genome of Acanthamoeba castellanii highlights extensive lateral gene transfer and early evolution of tyrosine kinase signaling.</title>
        <authorList>
            <person name="Clarke M."/>
            <person name="Lohan A.J."/>
            <person name="Liu B."/>
            <person name="Lagkouvardos I."/>
            <person name="Roy S."/>
            <person name="Zafar N."/>
            <person name="Bertelli C."/>
            <person name="Schilde C."/>
            <person name="Kianianmomeni A."/>
            <person name="Burglin T.R."/>
            <person name="Frech C."/>
            <person name="Turcotte B."/>
            <person name="Kopec K.O."/>
            <person name="Synnott J.M."/>
            <person name="Choo C."/>
            <person name="Paponov I."/>
            <person name="Finkler A."/>
            <person name="Soon Heng Tan C."/>
            <person name="Hutchins A.P."/>
            <person name="Weinmeier T."/>
            <person name="Rattei T."/>
            <person name="Chu J.S."/>
            <person name="Gimenez G."/>
            <person name="Irimia M."/>
            <person name="Rigden D.J."/>
            <person name="Fitzpatrick D.A."/>
            <person name="Lorenzo-Morales J."/>
            <person name="Bateman A."/>
            <person name="Chiu C.H."/>
            <person name="Tang P."/>
            <person name="Hegemann P."/>
            <person name="Fromm H."/>
            <person name="Raoult D."/>
            <person name="Greub G."/>
            <person name="Miranda-Saavedra D."/>
            <person name="Chen N."/>
            <person name="Nash P."/>
            <person name="Ginger M.L."/>
            <person name="Horn M."/>
            <person name="Schaap P."/>
            <person name="Caler L."/>
            <person name="Loftus B."/>
        </authorList>
    </citation>
    <scope>NUCLEOTIDE SEQUENCE [LARGE SCALE GENOMIC DNA]</scope>
    <source>
        <strain evidence="9 10">Neff</strain>
    </source>
</reference>
<dbReference type="InterPro" id="IPR023395">
    <property type="entry name" value="MCP_dom_sf"/>
</dbReference>
<dbReference type="EMBL" id="KB007975">
    <property type="protein sequence ID" value="ELR17040.1"/>
    <property type="molecule type" value="Genomic_DNA"/>
</dbReference>
<keyword evidence="2 7" id="KW-0813">Transport</keyword>
<evidence type="ECO:0000256" key="2">
    <source>
        <dbReference type="ARBA" id="ARBA00022448"/>
    </source>
</evidence>
<dbReference type="RefSeq" id="XP_004339053.1">
    <property type="nucleotide sequence ID" value="XM_004339005.1"/>
</dbReference>
<evidence type="ECO:0000256" key="4">
    <source>
        <dbReference type="ARBA" id="ARBA00022737"/>
    </source>
</evidence>
<sequence length="331" mass="35287">MASSSSSSSSTSATTTTTTAAAAAAAAGGSASPSLLRAVVDVVGNQKWLIYGAISGGISRTATAPLERLKVLNQVQHMDKSGPRYQGVLPALRKIWAEEGFRAYWKGNGTNVIRIMPSDAARFYSYDTFKKLISTPGEPITPMIRIMAGGLAGMVSTIATYPLDLTLPGRGAIYAARYRGMWHCLGSIFREEGFFALYKGMGVSILGVAPYVAINFASYETLKQLVKTDGSETHALEGLVMGGLSGTAAVTLTYPSDVLRRRMMMQGIGGASNMYNGLWDACVKIGREEGVAGFYRGLIPCYLKVVPAAAIGWACIETLQKVERDFLSSTN</sequence>
<name>L8GVJ4_ACACF</name>
<keyword evidence="10" id="KW-1185">Reference proteome</keyword>
<dbReference type="InterPro" id="IPR002067">
    <property type="entry name" value="MCP"/>
</dbReference>
<comment type="subcellular location">
    <subcellularLocation>
        <location evidence="1">Membrane</location>
        <topology evidence="1">Multi-pass membrane protein</topology>
    </subcellularLocation>
</comment>
<feature type="transmembrane region" description="Helical" evidence="8">
    <location>
        <begin position="195"/>
        <end position="214"/>
    </location>
</feature>
<evidence type="ECO:0000256" key="8">
    <source>
        <dbReference type="SAM" id="Phobius"/>
    </source>
</evidence>
<feature type="repeat" description="Solcar" evidence="6">
    <location>
        <begin position="140"/>
        <end position="225"/>
    </location>
</feature>
<dbReference type="PRINTS" id="PR00926">
    <property type="entry name" value="MITOCARRIER"/>
</dbReference>
<dbReference type="Gene3D" id="1.50.40.10">
    <property type="entry name" value="Mitochondrial carrier domain"/>
    <property type="match status" value="1"/>
</dbReference>
<dbReference type="STRING" id="1257118.L8GVJ4"/>
<feature type="repeat" description="Solcar" evidence="6">
    <location>
        <begin position="43"/>
        <end position="132"/>
    </location>
</feature>
<gene>
    <name evidence="9" type="ORF">ACA1_132630</name>
</gene>
<dbReference type="PANTHER" id="PTHR24089">
    <property type="entry name" value="SOLUTE CARRIER FAMILY 25"/>
    <property type="match status" value="1"/>
</dbReference>
<evidence type="ECO:0000313" key="10">
    <source>
        <dbReference type="Proteomes" id="UP000011083"/>
    </source>
</evidence>
<evidence type="ECO:0000256" key="7">
    <source>
        <dbReference type="RuleBase" id="RU000488"/>
    </source>
</evidence>
<evidence type="ECO:0000256" key="6">
    <source>
        <dbReference type="PROSITE-ProRule" id="PRU00282"/>
    </source>
</evidence>
<dbReference type="PROSITE" id="PS50920">
    <property type="entry name" value="SOLCAR"/>
    <property type="match status" value="3"/>
</dbReference>
<accession>L8GVJ4</accession>
<dbReference type="Pfam" id="PF00153">
    <property type="entry name" value="Mito_carr"/>
    <property type="match status" value="3"/>
</dbReference>
<dbReference type="InterPro" id="IPR018108">
    <property type="entry name" value="MCP_transmembrane"/>
</dbReference>